<evidence type="ECO:0000256" key="1">
    <source>
        <dbReference type="SAM" id="MobiDB-lite"/>
    </source>
</evidence>
<evidence type="ECO:0000313" key="3">
    <source>
        <dbReference type="Proteomes" id="UP000076167"/>
    </source>
</evidence>
<protein>
    <submittedName>
        <fullName evidence="2">Uncharacterized protein</fullName>
    </submittedName>
</protein>
<comment type="caution">
    <text evidence="2">The sequence shown here is derived from an EMBL/GenBank/DDBJ whole genome shotgun (WGS) entry which is preliminary data.</text>
</comment>
<gene>
    <name evidence="2" type="ORF">AUP40_05560</name>
</gene>
<keyword evidence="3" id="KW-1185">Reference proteome</keyword>
<proteinExistence type="predicted"/>
<organism evidence="2 3">
    <name type="scientific">Thalassospira xiamenensis</name>
    <dbReference type="NCBI Taxonomy" id="220697"/>
    <lineage>
        <taxon>Bacteria</taxon>
        <taxon>Pseudomonadati</taxon>
        <taxon>Pseudomonadota</taxon>
        <taxon>Alphaproteobacteria</taxon>
        <taxon>Rhodospirillales</taxon>
        <taxon>Thalassospiraceae</taxon>
        <taxon>Thalassospira</taxon>
    </lineage>
</organism>
<feature type="compositionally biased region" description="Basic and acidic residues" evidence="1">
    <location>
        <begin position="55"/>
        <end position="76"/>
    </location>
</feature>
<name>A0ABR5XVQ4_9PROT</name>
<reference evidence="2 3" key="1">
    <citation type="submission" date="2015-12" db="EMBL/GenBank/DDBJ databases">
        <title>Genome sequence of Thalassospira xiamenensis MCCC 1A03005.</title>
        <authorList>
            <person name="Lu L."/>
            <person name="Lai Q."/>
            <person name="Shao Z."/>
            <person name="Qian P."/>
        </authorList>
    </citation>
    <scope>NUCLEOTIDE SEQUENCE [LARGE SCALE GENOMIC DNA]</scope>
    <source>
        <strain evidence="2 3">MCCC 1A03005</strain>
    </source>
</reference>
<evidence type="ECO:0000313" key="2">
    <source>
        <dbReference type="EMBL" id="KZC96900.1"/>
    </source>
</evidence>
<dbReference type="Proteomes" id="UP000076167">
    <property type="component" value="Unassembled WGS sequence"/>
</dbReference>
<dbReference type="EMBL" id="LPXL01000061">
    <property type="protein sequence ID" value="KZC96900.1"/>
    <property type="molecule type" value="Genomic_DNA"/>
</dbReference>
<feature type="region of interest" description="Disordered" evidence="1">
    <location>
        <begin position="47"/>
        <end position="92"/>
    </location>
</feature>
<sequence length="92" mass="10209">GRSAAQTRNPCPVERDWIPAVAGMTIWLGVLCQRSGVGWRDWFGDGSKPSFRAKRSADPESMPDWKRLDSRRRGNDDLVGNDDQVGKALPAI</sequence>
<feature type="non-terminal residue" evidence="2">
    <location>
        <position position="1"/>
    </location>
</feature>
<accession>A0ABR5XVQ4</accession>